<gene>
    <name evidence="5" type="ORF">M670_03630</name>
</gene>
<dbReference type="Gene3D" id="1.10.530.10">
    <property type="match status" value="1"/>
</dbReference>
<organism evidence="5 6">
    <name type="scientific">Schinkia azotoformans MEV2011</name>
    <dbReference type="NCBI Taxonomy" id="1348973"/>
    <lineage>
        <taxon>Bacteria</taxon>
        <taxon>Bacillati</taxon>
        <taxon>Bacillota</taxon>
        <taxon>Bacilli</taxon>
        <taxon>Bacillales</taxon>
        <taxon>Bacillaceae</taxon>
        <taxon>Calidifontibacillus/Schinkia group</taxon>
        <taxon>Schinkia</taxon>
    </lineage>
</organism>
<sequence>MKNKKLITALTAIMLTTTSVQAISVSANDDITGHYFEREMRSLESLQIMNGDGKGNFFPNQLVTRAQFAAFLNRSLKLPTASTKTFTDTMNHPLKAEVHNAAAAGYINGVGDGKFLPNRTLTREEIALMVSRVLTSNGLNESPAQTSSFKDAKDIKYAEAIQPIFAYEIMGGYDDNTFRPKEGVTRAQTAAVIYKMYNLLEKQEQEKQKAELEKQKQEAEKEKQEEQSKEQAGNKVGADKEKIDTSKDNIVIATKLLNVYEDGMKRVRTYVNVGTEMKFLELIGNKVEVELAGVVGYVNKADVKIVPEDEVESRTYYKVSSGYLRHYITENGALGSYIFGPAPKFLKEGEKDYSFDGKTFTEGTYLQYFNYLPLLSETNYSAEDLDDYVRSQKPTSPLIGLGKVFKQAEEETGVNALYLLAHAIHESAWGTSKIATDKFNLYGIKAIDADAYNNAMQFNSFEECILYAAKYVKQNYLTPGERSFYNGSFLGHKGVGVNLFYASDPYWGQKVAGRMYVIDEYLGKDDWNSYKIALSKVPSLNVRSGPSTSDKLLYEHRYAGVGMIVLEEIKRNDGTWYKIKSDHPDYEEGYIYASGERGNLAEIIN</sequence>
<dbReference type="PANTHER" id="PTHR43308:SF5">
    <property type="entry name" value="S-LAYER PROTEIN _ PEPTIDOGLYCAN ENDO-BETA-N-ACETYLGLUCOSAMINIDASE"/>
    <property type="match status" value="1"/>
</dbReference>
<dbReference type="Pfam" id="PF00395">
    <property type="entry name" value="SLH"/>
    <property type="match status" value="3"/>
</dbReference>
<dbReference type="GO" id="GO:0004040">
    <property type="term" value="F:amidase activity"/>
    <property type="evidence" value="ECO:0007669"/>
    <property type="project" value="InterPro"/>
</dbReference>
<dbReference type="InterPro" id="IPR051465">
    <property type="entry name" value="Cell_Envelope_Struct_Comp"/>
</dbReference>
<dbReference type="Proteomes" id="UP000027936">
    <property type="component" value="Unassembled WGS sequence"/>
</dbReference>
<feature type="domain" description="SLH" evidence="4">
    <location>
        <begin position="23"/>
        <end position="86"/>
    </location>
</feature>
<evidence type="ECO:0000256" key="2">
    <source>
        <dbReference type="SAM" id="MobiDB-lite"/>
    </source>
</evidence>
<name>A0A072NJX8_SCHAZ</name>
<evidence type="ECO:0000256" key="3">
    <source>
        <dbReference type="SAM" id="SignalP"/>
    </source>
</evidence>
<dbReference type="Pfam" id="PF01832">
    <property type="entry name" value="Glucosaminidase"/>
    <property type="match status" value="1"/>
</dbReference>
<evidence type="ECO:0000256" key="1">
    <source>
        <dbReference type="ARBA" id="ARBA00022729"/>
    </source>
</evidence>
<feature type="signal peptide" evidence="3">
    <location>
        <begin position="1"/>
        <end position="22"/>
    </location>
</feature>
<feature type="chain" id="PRO_5001682651" evidence="3">
    <location>
        <begin position="23"/>
        <end position="605"/>
    </location>
</feature>
<proteinExistence type="predicted"/>
<protein>
    <submittedName>
        <fullName evidence="5">Beta-N-acetylglucosaminidase</fullName>
    </submittedName>
</protein>
<dbReference type="AlphaFoldDB" id="A0A072NJX8"/>
<accession>A0A072NJX8</accession>
<dbReference type="EMBL" id="JJRY01000017">
    <property type="protein sequence ID" value="KEF37208.1"/>
    <property type="molecule type" value="Genomic_DNA"/>
</dbReference>
<dbReference type="InterPro" id="IPR001119">
    <property type="entry name" value="SLH_dom"/>
</dbReference>
<feature type="domain" description="SLH" evidence="4">
    <location>
        <begin position="144"/>
        <end position="207"/>
    </location>
</feature>
<evidence type="ECO:0000313" key="5">
    <source>
        <dbReference type="EMBL" id="KEF37208.1"/>
    </source>
</evidence>
<feature type="region of interest" description="Disordered" evidence="2">
    <location>
        <begin position="208"/>
        <end position="240"/>
    </location>
</feature>
<reference evidence="5 6" key="1">
    <citation type="submission" date="2014-04" db="EMBL/GenBank/DDBJ databases">
        <title>Draft genome sequence of Bacillus azotoformans MEV2011, a (co-) denitrifying strain unable to grow in the presence of oxygen.</title>
        <authorList>
            <person name="Nielsen M."/>
            <person name="Schreiber L."/>
            <person name="Finster K."/>
            <person name="Schramm A."/>
        </authorList>
    </citation>
    <scope>NUCLEOTIDE SEQUENCE [LARGE SCALE GENOMIC DNA]</scope>
    <source>
        <strain evidence="5 6">MEV2011</strain>
    </source>
</reference>
<keyword evidence="1 3" id="KW-0732">Signal</keyword>
<evidence type="ECO:0000313" key="6">
    <source>
        <dbReference type="Proteomes" id="UP000027936"/>
    </source>
</evidence>
<evidence type="ECO:0000259" key="4">
    <source>
        <dbReference type="PROSITE" id="PS51272"/>
    </source>
</evidence>
<dbReference type="SMART" id="SM00047">
    <property type="entry name" value="LYZ2"/>
    <property type="match status" value="1"/>
</dbReference>
<dbReference type="Gene3D" id="2.30.30.40">
    <property type="entry name" value="SH3 Domains"/>
    <property type="match status" value="1"/>
</dbReference>
<dbReference type="PROSITE" id="PS51272">
    <property type="entry name" value="SLH"/>
    <property type="match status" value="2"/>
</dbReference>
<dbReference type="OrthoDB" id="9816557at2"/>
<dbReference type="PATRIC" id="fig|1348973.3.peg.3505"/>
<dbReference type="InterPro" id="IPR002901">
    <property type="entry name" value="MGlyc_endo_b_GlcNAc-like_dom"/>
</dbReference>
<dbReference type="PANTHER" id="PTHR43308">
    <property type="entry name" value="OUTER MEMBRANE PROTEIN ALPHA-RELATED"/>
    <property type="match status" value="1"/>
</dbReference>
<feature type="compositionally biased region" description="Basic and acidic residues" evidence="2">
    <location>
        <begin position="208"/>
        <end position="229"/>
    </location>
</feature>
<dbReference type="RefSeq" id="WP_003329891.1">
    <property type="nucleotide sequence ID" value="NZ_JJRY01000017.1"/>
</dbReference>
<comment type="caution">
    <text evidence="5">The sequence shown here is derived from an EMBL/GenBank/DDBJ whole genome shotgun (WGS) entry which is preliminary data.</text>
</comment>